<organism evidence="1 2">
    <name type="scientific">Smittium simulii</name>
    <dbReference type="NCBI Taxonomy" id="133385"/>
    <lineage>
        <taxon>Eukaryota</taxon>
        <taxon>Fungi</taxon>
        <taxon>Fungi incertae sedis</taxon>
        <taxon>Zoopagomycota</taxon>
        <taxon>Kickxellomycotina</taxon>
        <taxon>Harpellomycetes</taxon>
        <taxon>Harpellales</taxon>
        <taxon>Legeriomycetaceae</taxon>
        <taxon>Smittium</taxon>
    </lineage>
</organism>
<protein>
    <submittedName>
        <fullName evidence="1">Uncharacterized protein</fullName>
    </submittedName>
</protein>
<evidence type="ECO:0000313" key="2">
    <source>
        <dbReference type="Proteomes" id="UP000245383"/>
    </source>
</evidence>
<name>A0A2T9YFM8_9FUNG</name>
<accession>A0A2T9YFM8</accession>
<sequence length="119" mass="13565">MVKVVFCEHRPLGNKFRSLLSCDICKNQLDAKLTSAPFNIQILKKQLREKVATVLKRQSALMKISPKTQVNTMSKSTIKSRKSAAVDADDRLTVNYYQCPRCGKEHVAWDSHISHFLKC</sequence>
<dbReference type="EMBL" id="MBFR01000220">
    <property type="protein sequence ID" value="PVU91109.1"/>
    <property type="molecule type" value="Genomic_DNA"/>
</dbReference>
<proteinExistence type="predicted"/>
<gene>
    <name evidence="1" type="ORF">BB561_004566</name>
</gene>
<dbReference type="AlphaFoldDB" id="A0A2T9YFM8"/>
<reference evidence="1 2" key="1">
    <citation type="journal article" date="2018" name="MBio">
        <title>Comparative Genomics Reveals the Core Gene Toolbox for the Fungus-Insect Symbiosis.</title>
        <authorList>
            <person name="Wang Y."/>
            <person name="Stata M."/>
            <person name="Wang W."/>
            <person name="Stajich J.E."/>
            <person name="White M.M."/>
            <person name="Moncalvo J.M."/>
        </authorList>
    </citation>
    <scope>NUCLEOTIDE SEQUENCE [LARGE SCALE GENOMIC DNA]</scope>
    <source>
        <strain evidence="1 2">SWE-8-4</strain>
    </source>
</reference>
<evidence type="ECO:0000313" key="1">
    <source>
        <dbReference type="EMBL" id="PVU91109.1"/>
    </source>
</evidence>
<keyword evidence="2" id="KW-1185">Reference proteome</keyword>
<comment type="caution">
    <text evidence="1">The sequence shown here is derived from an EMBL/GenBank/DDBJ whole genome shotgun (WGS) entry which is preliminary data.</text>
</comment>
<dbReference type="Proteomes" id="UP000245383">
    <property type="component" value="Unassembled WGS sequence"/>
</dbReference>